<dbReference type="GO" id="GO:0008237">
    <property type="term" value="F:metallopeptidase activity"/>
    <property type="evidence" value="ECO:0007669"/>
    <property type="project" value="UniProtKB-KW"/>
</dbReference>
<evidence type="ECO:0000259" key="2">
    <source>
        <dbReference type="Pfam" id="PF05299"/>
    </source>
</evidence>
<keyword evidence="5" id="KW-0378">Hydrolase</keyword>
<dbReference type="RefSeq" id="WP_310095645.1">
    <property type="nucleotide sequence ID" value="NZ_JAVDUU010000002.1"/>
</dbReference>
<keyword evidence="5" id="KW-0645">Protease</keyword>
<proteinExistence type="predicted"/>
<dbReference type="EMBL" id="JAVDUU010000002">
    <property type="protein sequence ID" value="MDR6942433.1"/>
    <property type="molecule type" value="Genomic_DNA"/>
</dbReference>
<feature type="domain" description="Peptidase M61 N-terminal" evidence="4">
    <location>
        <begin position="29"/>
        <end position="193"/>
    </location>
</feature>
<evidence type="ECO:0000313" key="6">
    <source>
        <dbReference type="Proteomes" id="UP001247620"/>
    </source>
</evidence>
<dbReference type="SUPFAM" id="SSF55486">
    <property type="entry name" value="Metalloproteases ('zincins'), catalytic domain"/>
    <property type="match status" value="1"/>
</dbReference>
<dbReference type="InterPro" id="IPR040756">
    <property type="entry name" value="Peptidase_M61_N"/>
</dbReference>
<feature type="domain" description="Peptidase M61 catalytic" evidence="2">
    <location>
        <begin position="290"/>
        <end position="407"/>
    </location>
</feature>
<dbReference type="InterPro" id="IPR036034">
    <property type="entry name" value="PDZ_sf"/>
</dbReference>
<dbReference type="InterPro" id="IPR024191">
    <property type="entry name" value="Peptidase_M61"/>
</dbReference>
<reference evidence="5 6" key="1">
    <citation type="submission" date="2023-07" db="EMBL/GenBank/DDBJ databases">
        <title>Sorghum-associated microbial communities from plants grown in Nebraska, USA.</title>
        <authorList>
            <person name="Schachtman D."/>
        </authorList>
    </citation>
    <scope>NUCLEOTIDE SEQUENCE [LARGE SCALE GENOMIC DNA]</scope>
    <source>
        <strain evidence="5 6">3262</strain>
    </source>
</reference>
<comment type="caution">
    <text evidence="5">The sequence shown here is derived from an EMBL/GenBank/DDBJ whole genome shotgun (WGS) entry which is preliminary data.</text>
</comment>
<dbReference type="PIRSF" id="PIRSF016493">
    <property type="entry name" value="Glycyl_aminpptds"/>
    <property type="match status" value="1"/>
</dbReference>
<dbReference type="Pfam" id="PF17899">
    <property type="entry name" value="Peptidase_M61_N"/>
    <property type="match status" value="1"/>
</dbReference>
<protein>
    <submittedName>
        <fullName evidence="5">Metalloprotease with PDZ domain</fullName>
    </submittedName>
</protein>
<dbReference type="Proteomes" id="UP001247620">
    <property type="component" value="Unassembled WGS sequence"/>
</dbReference>
<dbReference type="Pfam" id="PF13180">
    <property type="entry name" value="PDZ_2"/>
    <property type="match status" value="1"/>
</dbReference>
<keyword evidence="6" id="KW-1185">Reference proteome</keyword>
<dbReference type="InterPro" id="IPR027268">
    <property type="entry name" value="Peptidase_M4/M1_CTD_sf"/>
</dbReference>
<dbReference type="Gene3D" id="2.60.40.3650">
    <property type="match status" value="1"/>
</dbReference>
<organism evidence="5 6">
    <name type="scientific">Mucilaginibacter pocheonensis</name>
    <dbReference type="NCBI Taxonomy" id="398050"/>
    <lineage>
        <taxon>Bacteria</taxon>
        <taxon>Pseudomonadati</taxon>
        <taxon>Bacteroidota</taxon>
        <taxon>Sphingobacteriia</taxon>
        <taxon>Sphingobacteriales</taxon>
        <taxon>Sphingobacteriaceae</taxon>
        <taxon>Mucilaginibacter</taxon>
    </lineage>
</organism>
<feature type="domain" description="PDZ" evidence="3">
    <location>
        <begin position="531"/>
        <end position="577"/>
    </location>
</feature>
<evidence type="ECO:0000313" key="5">
    <source>
        <dbReference type="EMBL" id="MDR6942433.1"/>
    </source>
</evidence>
<sequence length="624" mass="69814">MKKIFIITIATLFAAAAFAQQDAQKAIYYSVSFPNAAHHEAEVVMTIPQAPDGVLRLRMSRSSAGRYATHEFGKNIYNVKVTDIEGNALPFTQSEGDLYEVSTHPANVKVSYTLFGNWTDGTYASIDPSHAHLNMPAAFMWVVGQDKRPVKFEFNDLDKYDWKVSTQLKHEGSNVYSAPNLQYMMDSPTELSNYKITSWDVVNTDGKKEKINVTIHSDDDQAAVDNFGKMVQKLVLEEKAVYGELPAYDYGEYTFLTDVYPTTSGDGMEHRNSTCIVDPVNKIAGNENDLLGIFSHEYFHSWNVKRIRPKSLEPFNFEHANMSSELWFAEGFTQYYGELLLTRSGFNTLDDYTNTLAGLINQILNTPAAAKYPATQMSRYSVFADAGVSIDPNNNVNAFTSYYTYGGAIALALDLRLRSEFNLTLDDYMRQVWLNRGKVMKPYTIPDLQSDLAKVTNNPKFATDFFKRFIYGIDKNNYRDLLNKAGLTLRKAQPGKAWVGSLASNPGRGRAGQQRAAGAEGLPILSSTMIGTPVYKAGLDAGDIILKADGQTITDPKSFADVLTGKKPGDKITVNYKNRTGAHETTIITEESPYFEVVTYEKEGKQLSKEQEAFRNNWLQSKVK</sequence>
<evidence type="ECO:0000259" key="4">
    <source>
        <dbReference type="Pfam" id="PF17899"/>
    </source>
</evidence>
<dbReference type="InterPro" id="IPR007963">
    <property type="entry name" value="Peptidase_M61_catalytic"/>
</dbReference>
<dbReference type="Gene3D" id="1.10.390.10">
    <property type="entry name" value="Neutral Protease Domain 2"/>
    <property type="match status" value="1"/>
</dbReference>
<gene>
    <name evidence="5" type="ORF">J2W55_002275</name>
</gene>
<dbReference type="InterPro" id="IPR001478">
    <property type="entry name" value="PDZ"/>
</dbReference>
<keyword evidence="1" id="KW-0732">Signal</keyword>
<feature type="signal peptide" evidence="1">
    <location>
        <begin position="1"/>
        <end position="19"/>
    </location>
</feature>
<evidence type="ECO:0000259" key="3">
    <source>
        <dbReference type="Pfam" id="PF13180"/>
    </source>
</evidence>
<accession>A0ABU1TAQ0</accession>
<dbReference type="Gene3D" id="2.30.42.10">
    <property type="match status" value="1"/>
</dbReference>
<feature type="chain" id="PRO_5046353278" evidence="1">
    <location>
        <begin position="20"/>
        <end position="624"/>
    </location>
</feature>
<dbReference type="SUPFAM" id="SSF50156">
    <property type="entry name" value="PDZ domain-like"/>
    <property type="match status" value="1"/>
</dbReference>
<dbReference type="Pfam" id="PF05299">
    <property type="entry name" value="Peptidase_M61"/>
    <property type="match status" value="1"/>
</dbReference>
<name>A0ABU1TAQ0_9SPHI</name>
<evidence type="ECO:0000256" key="1">
    <source>
        <dbReference type="SAM" id="SignalP"/>
    </source>
</evidence>
<keyword evidence="5" id="KW-0482">Metalloprotease</keyword>